<accession>A0AAN5S143</accession>
<evidence type="ECO:0000256" key="8">
    <source>
        <dbReference type="ARBA" id="ARBA00034078"/>
    </source>
</evidence>
<dbReference type="InterPro" id="IPR006058">
    <property type="entry name" value="2Fe2S_fd_BS"/>
</dbReference>
<keyword evidence="2" id="KW-0813">Transport</keyword>
<evidence type="ECO:0000313" key="10">
    <source>
        <dbReference type="EMBL" id="HAT3810277.1"/>
    </source>
</evidence>
<comment type="similarity">
    <text evidence="1">Belongs to the 2Fe2S plant-type ferredoxin family.</text>
</comment>
<reference evidence="10" key="2">
    <citation type="submission" date="2020-10" db="EMBL/GenBank/DDBJ databases">
        <authorList>
            <consortium name="NCBI Pathogen Detection Project"/>
        </authorList>
    </citation>
    <scope>NUCLEOTIDE SEQUENCE</scope>
    <source>
        <strain evidence="10">Morganella morganii ARLG-3209</strain>
    </source>
</reference>
<evidence type="ECO:0000256" key="4">
    <source>
        <dbReference type="ARBA" id="ARBA00022723"/>
    </source>
</evidence>
<dbReference type="Proteomes" id="UP000865968">
    <property type="component" value="Unassembled WGS sequence"/>
</dbReference>
<dbReference type="Gene3D" id="3.10.20.30">
    <property type="match status" value="1"/>
</dbReference>
<dbReference type="PROSITE" id="PS00197">
    <property type="entry name" value="2FE2S_FER_1"/>
    <property type="match status" value="1"/>
</dbReference>
<keyword evidence="4" id="KW-0479">Metal-binding</keyword>
<reference evidence="10" key="1">
    <citation type="journal article" date="2018" name="Genome Biol.">
        <title>SKESA: strategic k-mer extension for scrupulous assemblies.</title>
        <authorList>
            <person name="Souvorov A."/>
            <person name="Agarwala R."/>
            <person name="Lipman D.J."/>
        </authorList>
    </citation>
    <scope>NUCLEOTIDE SEQUENCE</scope>
    <source>
        <strain evidence="10">Morganella morganii ARLG-3209</strain>
    </source>
</reference>
<proteinExistence type="inferred from homology"/>
<dbReference type="PANTHER" id="PTHR43112:SF3">
    <property type="entry name" value="FERREDOXIN-2, CHLOROPLASTIC"/>
    <property type="match status" value="1"/>
</dbReference>
<dbReference type="SUPFAM" id="SSF54292">
    <property type="entry name" value="2Fe-2S ferredoxin-like"/>
    <property type="match status" value="1"/>
</dbReference>
<name>A0AAN5S143_MORMO</name>
<evidence type="ECO:0000313" key="11">
    <source>
        <dbReference type="Proteomes" id="UP000865968"/>
    </source>
</evidence>
<dbReference type="EMBL" id="DACSWI010000011">
    <property type="protein sequence ID" value="HAT3810277.1"/>
    <property type="molecule type" value="Genomic_DNA"/>
</dbReference>
<evidence type="ECO:0000256" key="1">
    <source>
        <dbReference type="ARBA" id="ARBA00007874"/>
    </source>
</evidence>
<dbReference type="InterPro" id="IPR036010">
    <property type="entry name" value="2Fe-2S_ferredoxin-like_sf"/>
</dbReference>
<keyword evidence="6" id="KW-0408">Iron</keyword>
<dbReference type="GO" id="GO:0046872">
    <property type="term" value="F:metal ion binding"/>
    <property type="evidence" value="ECO:0007669"/>
    <property type="project" value="UniProtKB-KW"/>
</dbReference>
<keyword evidence="5" id="KW-0249">Electron transport</keyword>
<dbReference type="InterPro" id="IPR001041">
    <property type="entry name" value="2Fe-2S_ferredoxin-type"/>
</dbReference>
<gene>
    <name evidence="10" type="ORF">I8608_003170</name>
</gene>
<evidence type="ECO:0000256" key="3">
    <source>
        <dbReference type="ARBA" id="ARBA00022714"/>
    </source>
</evidence>
<evidence type="ECO:0000256" key="6">
    <source>
        <dbReference type="ARBA" id="ARBA00023004"/>
    </source>
</evidence>
<protein>
    <submittedName>
        <fullName evidence="10">2Fe-2S iron-sulfur cluster binding domain-containing protein</fullName>
    </submittedName>
</protein>
<evidence type="ECO:0000256" key="7">
    <source>
        <dbReference type="ARBA" id="ARBA00023014"/>
    </source>
</evidence>
<keyword evidence="7" id="KW-0411">Iron-sulfur</keyword>
<dbReference type="PANTHER" id="PTHR43112">
    <property type="entry name" value="FERREDOXIN"/>
    <property type="match status" value="1"/>
</dbReference>
<evidence type="ECO:0000256" key="5">
    <source>
        <dbReference type="ARBA" id="ARBA00022982"/>
    </source>
</evidence>
<sequence length="95" mass="10883">MMDSYDSQSITLQVLNRNQKISVDTNKTILDNLLLHNIFIRNKCRSGICGSCKFRLKNGHIRSEPDFCLSVKEKEQHIHLACCSFPESDTVIDIL</sequence>
<evidence type="ECO:0000256" key="2">
    <source>
        <dbReference type="ARBA" id="ARBA00022448"/>
    </source>
</evidence>
<dbReference type="AlphaFoldDB" id="A0AAN5S143"/>
<keyword evidence="3" id="KW-0001">2Fe-2S</keyword>
<organism evidence="10 11">
    <name type="scientific">Morganella morganii</name>
    <name type="common">Proteus morganii</name>
    <dbReference type="NCBI Taxonomy" id="582"/>
    <lineage>
        <taxon>Bacteria</taxon>
        <taxon>Pseudomonadati</taxon>
        <taxon>Pseudomonadota</taxon>
        <taxon>Gammaproteobacteria</taxon>
        <taxon>Enterobacterales</taxon>
        <taxon>Morganellaceae</taxon>
        <taxon>Morganella</taxon>
    </lineage>
</organism>
<evidence type="ECO:0000259" key="9">
    <source>
        <dbReference type="PROSITE" id="PS51085"/>
    </source>
</evidence>
<comment type="cofactor">
    <cofactor evidence="8">
        <name>[2Fe-2S] cluster</name>
        <dbReference type="ChEBI" id="CHEBI:190135"/>
    </cofactor>
</comment>
<dbReference type="Pfam" id="PF00111">
    <property type="entry name" value="Fer2"/>
    <property type="match status" value="1"/>
</dbReference>
<dbReference type="PROSITE" id="PS51085">
    <property type="entry name" value="2FE2S_FER_2"/>
    <property type="match status" value="1"/>
</dbReference>
<dbReference type="CDD" id="cd00207">
    <property type="entry name" value="fer2"/>
    <property type="match status" value="1"/>
</dbReference>
<comment type="caution">
    <text evidence="10">The sequence shown here is derived from an EMBL/GenBank/DDBJ whole genome shotgun (WGS) entry which is preliminary data.</text>
</comment>
<feature type="domain" description="2Fe-2S ferredoxin-type" evidence="9">
    <location>
        <begin position="8"/>
        <end position="95"/>
    </location>
</feature>
<dbReference type="GO" id="GO:0051537">
    <property type="term" value="F:2 iron, 2 sulfur cluster binding"/>
    <property type="evidence" value="ECO:0007669"/>
    <property type="project" value="UniProtKB-KW"/>
</dbReference>
<dbReference type="InterPro" id="IPR012675">
    <property type="entry name" value="Beta-grasp_dom_sf"/>
</dbReference>